<dbReference type="Proteomes" id="UP001610444">
    <property type="component" value="Unassembled WGS sequence"/>
</dbReference>
<keyword evidence="3" id="KW-1185">Reference proteome</keyword>
<protein>
    <submittedName>
        <fullName evidence="2">Uncharacterized protein</fullName>
    </submittedName>
</protein>
<evidence type="ECO:0000313" key="3">
    <source>
        <dbReference type="Proteomes" id="UP001610444"/>
    </source>
</evidence>
<name>A0ABR4KV72_9EURO</name>
<evidence type="ECO:0000313" key="2">
    <source>
        <dbReference type="EMBL" id="KAL2856191.1"/>
    </source>
</evidence>
<organism evidence="2 3">
    <name type="scientific">Aspergillus pseudodeflectus</name>
    <dbReference type="NCBI Taxonomy" id="176178"/>
    <lineage>
        <taxon>Eukaryota</taxon>
        <taxon>Fungi</taxon>
        <taxon>Dikarya</taxon>
        <taxon>Ascomycota</taxon>
        <taxon>Pezizomycotina</taxon>
        <taxon>Eurotiomycetes</taxon>
        <taxon>Eurotiomycetidae</taxon>
        <taxon>Eurotiales</taxon>
        <taxon>Aspergillaceae</taxon>
        <taxon>Aspergillus</taxon>
        <taxon>Aspergillus subgen. Nidulantes</taxon>
    </lineage>
</organism>
<reference evidence="2 3" key="1">
    <citation type="submission" date="2024-07" db="EMBL/GenBank/DDBJ databases">
        <title>Section-level genome sequencing and comparative genomics of Aspergillus sections Usti and Cavernicolus.</title>
        <authorList>
            <consortium name="Lawrence Berkeley National Laboratory"/>
            <person name="Nybo J.L."/>
            <person name="Vesth T.C."/>
            <person name="Theobald S."/>
            <person name="Frisvad J.C."/>
            <person name="Larsen T.O."/>
            <person name="Kjaerboelling I."/>
            <person name="Rothschild-Mancinelli K."/>
            <person name="Lyhne E.K."/>
            <person name="Kogle M.E."/>
            <person name="Barry K."/>
            <person name="Clum A."/>
            <person name="Na H."/>
            <person name="Ledsgaard L."/>
            <person name="Lin J."/>
            <person name="Lipzen A."/>
            <person name="Kuo A."/>
            <person name="Riley R."/>
            <person name="Mondo S."/>
            <person name="LaButti K."/>
            <person name="Haridas S."/>
            <person name="Pangalinan J."/>
            <person name="Salamov A.A."/>
            <person name="Simmons B.A."/>
            <person name="Magnuson J.K."/>
            <person name="Chen J."/>
            <person name="Drula E."/>
            <person name="Henrissat B."/>
            <person name="Wiebenga A."/>
            <person name="Lubbers R.J."/>
            <person name="Gomes A.C."/>
            <person name="Macurrencykelacurrency M.R."/>
            <person name="Stajich J."/>
            <person name="Grigoriev I.V."/>
            <person name="Mortensen U.H."/>
            <person name="De vries R.P."/>
            <person name="Baker S.E."/>
            <person name="Andersen M.R."/>
        </authorList>
    </citation>
    <scope>NUCLEOTIDE SEQUENCE [LARGE SCALE GENOMIC DNA]</scope>
    <source>
        <strain evidence="2 3">CBS 756.74</strain>
    </source>
</reference>
<keyword evidence="1" id="KW-1133">Transmembrane helix</keyword>
<keyword evidence="1" id="KW-0472">Membrane</keyword>
<dbReference type="RefSeq" id="XP_070902349.1">
    <property type="nucleotide sequence ID" value="XM_071039174.1"/>
</dbReference>
<gene>
    <name evidence="2" type="ORF">BJX68DRAFT_230118</name>
</gene>
<proteinExistence type="predicted"/>
<sequence length="60" mass="6799">MGNRNGNGTGTVFIIWIAICSLRLYCCLLLYHHYMISLHKLSFLLCPCESSLRVPNSMHG</sequence>
<evidence type="ECO:0000256" key="1">
    <source>
        <dbReference type="SAM" id="Phobius"/>
    </source>
</evidence>
<comment type="caution">
    <text evidence="2">The sequence shown here is derived from an EMBL/GenBank/DDBJ whole genome shotgun (WGS) entry which is preliminary data.</text>
</comment>
<dbReference type="EMBL" id="JBFXLR010000008">
    <property type="protein sequence ID" value="KAL2856191.1"/>
    <property type="molecule type" value="Genomic_DNA"/>
</dbReference>
<dbReference type="GeneID" id="98154338"/>
<accession>A0ABR4KV72</accession>
<keyword evidence="1" id="KW-0812">Transmembrane</keyword>
<feature type="transmembrane region" description="Helical" evidence="1">
    <location>
        <begin position="12"/>
        <end position="31"/>
    </location>
</feature>